<keyword evidence="2" id="KW-1185">Reference proteome</keyword>
<organism evidence="1 2">
    <name type="scientific">Streptomyces mangrovisoli</name>
    <dbReference type="NCBI Taxonomy" id="1428628"/>
    <lineage>
        <taxon>Bacteria</taxon>
        <taxon>Bacillati</taxon>
        <taxon>Actinomycetota</taxon>
        <taxon>Actinomycetes</taxon>
        <taxon>Kitasatosporales</taxon>
        <taxon>Streptomycetaceae</taxon>
        <taxon>Streptomyces</taxon>
    </lineage>
</organism>
<proteinExistence type="predicted"/>
<dbReference type="Proteomes" id="UP000034196">
    <property type="component" value="Unassembled WGS sequence"/>
</dbReference>
<comment type="caution">
    <text evidence="1">The sequence shown here is derived from an EMBL/GenBank/DDBJ whole genome shotgun (WGS) entry which is preliminary data.</text>
</comment>
<dbReference type="AlphaFoldDB" id="A0A1J4NLI7"/>
<protein>
    <submittedName>
        <fullName evidence="1">Uncharacterized protein</fullName>
    </submittedName>
</protein>
<sequence length="118" mass="12950">MDGQVGRRHGCGMVIEPAQCPRDRCRFISVELVQQGNGEFLDSSGVGVVGARRCGQTDAWHRQARRAQADLQDAQRVSFVPVGTRELSAIFEDVTAGWGRRFMLVLVCQPHNRAALAG</sequence>
<dbReference type="EMBL" id="LAVA02000109">
    <property type="protein sequence ID" value="OIJ63265.1"/>
    <property type="molecule type" value="Genomic_DNA"/>
</dbReference>
<name>A0A1J4NLI7_9ACTN</name>
<evidence type="ECO:0000313" key="1">
    <source>
        <dbReference type="EMBL" id="OIJ63265.1"/>
    </source>
</evidence>
<gene>
    <name evidence="1" type="ORF">WN71_035170</name>
</gene>
<accession>A0A1J4NLI7</accession>
<evidence type="ECO:0000313" key="2">
    <source>
        <dbReference type="Proteomes" id="UP000034196"/>
    </source>
</evidence>
<reference evidence="1" key="1">
    <citation type="submission" date="2016-10" db="EMBL/GenBank/DDBJ databases">
        <title>Genome sequence of Streptomyces mangrovisoli MUSC 149.</title>
        <authorList>
            <person name="Lee L.-H."/>
            <person name="Ser H.-L."/>
        </authorList>
    </citation>
    <scope>NUCLEOTIDE SEQUENCE [LARGE SCALE GENOMIC DNA]</scope>
    <source>
        <strain evidence="1">MUSC 149</strain>
    </source>
</reference>